<dbReference type="Pfam" id="PF02518">
    <property type="entry name" value="HATPase_c"/>
    <property type="match status" value="1"/>
</dbReference>
<keyword evidence="11 14" id="KW-0472">Membrane</keyword>
<dbReference type="InterPro" id="IPR036890">
    <property type="entry name" value="HATPase_C_sf"/>
</dbReference>
<evidence type="ECO:0000313" key="20">
    <source>
        <dbReference type="Proteomes" id="UP000078148"/>
    </source>
</evidence>
<evidence type="ECO:0000256" key="7">
    <source>
        <dbReference type="ARBA" id="ARBA00022741"/>
    </source>
</evidence>
<feature type="transmembrane region" description="Helical" evidence="14">
    <location>
        <begin position="182"/>
        <end position="205"/>
    </location>
</feature>
<feature type="domain" description="HAMP" evidence="18">
    <location>
        <begin position="207"/>
        <end position="259"/>
    </location>
</feature>
<evidence type="ECO:0000256" key="12">
    <source>
        <dbReference type="PROSITE-ProRule" id="PRU00169"/>
    </source>
</evidence>
<keyword evidence="7" id="KW-0547">Nucleotide-binding</keyword>
<dbReference type="FunFam" id="1.10.287.130:FF:000001">
    <property type="entry name" value="Two-component sensor histidine kinase"/>
    <property type="match status" value="1"/>
</dbReference>
<evidence type="ECO:0000256" key="2">
    <source>
        <dbReference type="ARBA" id="ARBA00004651"/>
    </source>
</evidence>
<evidence type="ECO:0000256" key="10">
    <source>
        <dbReference type="ARBA" id="ARBA00023012"/>
    </source>
</evidence>
<reference evidence="19 20" key="2">
    <citation type="journal article" date="2016" name="Int. J. Syst. Evol. Microbiol.">
        <title>Paenibacillus bovis sp. nov., isolated from raw yak (Bos grunniens) milk.</title>
        <authorList>
            <person name="Gao C."/>
            <person name="Han J."/>
            <person name="Liu Z."/>
            <person name="Xu X."/>
            <person name="Hang F."/>
            <person name="Wu Z."/>
        </authorList>
    </citation>
    <scope>NUCLEOTIDE SEQUENCE [LARGE SCALE GENOMIC DNA]</scope>
    <source>
        <strain evidence="19 20">BD3526</strain>
    </source>
</reference>
<dbReference type="CDD" id="cd00156">
    <property type="entry name" value="REC"/>
    <property type="match status" value="1"/>
</dbReference>
<comment type="catalytic activity">
    <reaction evidence="1">
        <text>ATP + protein L-histidine = ADP + protein N-phospho-L-histidine.</text>
        <dbReference type="EC" id="2.7.13.3"/>
    </reaction>
</comment>
<dbReference type="SMART" id="SM00387">
    <property type="entry name" value="HATPase_c"/>
    <property type="match status" value="1"/>
</dbReference>
<keyword evidence="14" id="KW-0812">Transmembrane</keyword>
<evidence type="ECO:0000256" key="9">
    <source>
        <dbReference type="ARBA" id="ARBA00022840"/>
    </source>
</evidence>
<dbReference type="GO" id="GO:0000155">
    <property type="term" value="F:phosphorelay sensor kinase activity"/>
    <property type="evidence" value="ECO:0007669"/>
    <property type="project" value="InterPro"/>
</dbReference>
<keyword evidence="10" id="KW-0902">Two-component regulatory system</keyword>
<evidence type="ECO:0000259" key="18">
    <source>
        <dbReference type="PROSITE" id="PS50885"/>
    </source>
</evidence>
<keyword evidence="5 12" id="KW-0597">Phosphoprotein</keyword>
<evidence type="ECO:0000256" key="8">
    <source>
        <dbReference type="ARBA" id="ARBA00022777"/>
    </source>
</evidence>
<dbReference type="PRINTS" id="PR00344">
    <property type="entry name" value="BCTRLSENSOR"/>
</dbReference>
<evidence type="ECO:0000256" key="14">
    <source>
        <dbReference type="SAM" id="Phobius"/>
    </source>
</evidence>
<dbReference type="SMART" id="SM00086">
    <property type="entry name" value="PAC"/>
    <property type="match status" value="1"/>
</dbReference>
<name>A0A172ZDF9_9BACL</name>
<sequence>MQAGGGLARRIARWTIIVFLIFGLIVFAVEWTFKQQVSQITDQINYHLDQQNRLQKMGEDYRSTVSNFRAYLAYDREDFLTAARTDRDQFRSELNDYRTQLSHSTTMTEQLDGLVRQSEEYFSYFPTIQQMKQEGNQTEIERLSQTTSALVKTVNGEMEQLIAAERNEVTLLMQKSQHLNSLVLFIPLVFIALGLIAALLLIRYLRELIVKPVIQMESAVRHISQGEHVRLDHRVNEDEIGSLMDGINHMSDQLQERHQELEKTLQHMAEQHDELEAQNEEILVQQHEQEVILAKLTDRERQLQLINSYQEKLTGFTTMSEFLESSLRALLQATHHDALMLVIQSEQEASVFHTIHAIGWPGHTEPSHRTGLFGPALQVMEEKRPIIRSRVLSGEERGIHLGYERADDHYYPLCDDHMRVIGFLLLTTYGSAAVQIHDKMLTEGLVNQFGMAYQAQLAGEERLKQSIRLEELNAELEVEKLMIRQQRDTIQEIIDSLHEGLVLCDQEGTVSFSNEQVSRVLPDLRTGASIMALGDYLDTHSVHAENLSAQIQQAIQGMENDWKTQFSLRGRDGSIYYLELYINTITGADMKEYYLLVFRDRTEEEQADQMKNEFVSIVSHELRTPLASILGFVEILLHREVKPEKSRKYMETIHREANRLSNLISDFLDLQRMESGKQNYTRVPFDLRPIVHDVARQWDGKQEHQIQIMLPEDPCFVDADTDRITQVMHNLISNAIKYSPGQPQIDVRIVDGGTDWIAEVQDYGLGIPDEAKDKMFGKFYRVDNSDRRQIGGTGLGLAIVREIVRDLGGDVYFDSRLGEGSTFAVRLPKFNISQLDNKVVIIEDDDNLSGLIRATFEEQQYDILSLTTAEAAILSLEQSEKPPLLCIVDIQLSGSRSGWDFISILKNREESRHVPVIVSSALDQPGDFAEKPNEKYLQKPFTVERMKELGIALIQKGTHTTDVVIAGHNEQVIQSALKKNGLQAVHMKVNEDFISVDLLGEED</sequence>
<dbReference type="PANTHER" id="PTHR43547">
    <property type="entry name" value="TWO-COMPONENT HISTIDINE KINASE"/>
    <property type="match status" value="1"/>
</dbReference>
<dbReference type="PROSITE" id="PS50113">
    <property type="entry name" value="PAC"/>
    <property type="match status" value="1"/>
</dbReference>
<dbReference type="Gene3D" id="1.10.287.130">
    <property type="match status" value="1"/>
</dbReference>
<keyword evidence="6" id="KW-0808">Transferase</keyword>
<evidence type="ECO:0000256" key="4">
    <source>
        <dbReference type="ARBA" id="ARBA00022475"/>
    </source>
</evidence>
<evidence type="ECO:0000256" key="5">
    <source>
        <dbReference type="ARBA" id="ARBA00022553"/>
    </source>
</evidence>
<keyword evidence="4" id="KW-1003">Cell membrane</keyword>
<feature type="transmembrane region" description="Helical" evidence="14">
    <location>
        <begin position="12"/>
        <end position="33"/>
    </location>
</feature>
<dbReference type="PANTHER" id="PTHR43547:SF2">
    <property type="entry name" value="HYBRID SIGNAL TRANSDUCTION HISTIDINE KINASE C"/>
    <property type="match status" value="1"/>
</dbReference>
<dbReference type="RefSeq" id="WP_060532283.1">
    <property type="nucleotide sequence ID" value="NZ_CP013023.1"/>
</dbReference>
<evidence type="ECO:0000313" key="19">
    <source>
        <dbReference type="EMBL" id="ANF95392.1"/>
    </source>
</evidence>
<accession>A0A172ZDF9</accession>
<gene>
    <name evidence="19" type="ORF">AR543_04765</name>
</gene>
<dbReference type="SMART" id="SM00304">
    <property type="entry name" value="HAMP"/>
    <property type="match status" value="1"/>
</dbReference>
<dbReference type="Pfam" id="PF00512">
    <property type="entry name" value="HisKA"/>
    <property type="match status" value="1"/>
</dbReference>
<evidence type="ECO:0000259" key="15">
    <source>
        <dbReference type="PROSITE" id="PS50109"/>
    </source>
</evidence>
<dbReference type="Pfam" id="PF00072">
    <property type="entry name" value="Response_reg"/>
    <property type="match status" value="1"/>
</dbReference>
<dbReference type="InterPro" id="IPR003594">
    <property type="entry name" value="HATPase_dom"/>
</dbReference>
<dbReference type="OrthoDB" id="9813151at2"/>
<dbReference type="GO" id="GO:0005886">
    <property type="term" value="C:plasma membrane"/>
    <property type="evidence" value="ECO:0007669"/>
    <property type="project" value="UniProtKB-SubCell"/>
</dbReference>
<dbReference type="SUPFAM" id="SSF158472">
    <property type="entry name" value="HAMP domain-like"/>
    <property type="match status" value="1"/>
</dbReference>
<dbReference type="GO" id="GO:0005524">
    <property type="term" value="F:ATP binding"/>
    <property type="evidence" value="ECO:0007669"/>
    <property type="project" value="UniProtKB-KW"/>
</dbReference>
<dbReference type="InterPro" id="IPR011006">
    <property type="entry name" value="CheY-like_superfamily"/>
</dbReference>
<evidence type="ECO:0000256" key="11">
    <source>
        <dbReference type="ARBA" id="ARBA00023136"/>
    </source>
</evidence>
<dbReference type="KEGG" id="pbv:AR543_04765"/>
<evidence type="ECO:0000259" key="16">
    <source>
        <dbReference type="PROSITE" id="PS50110"/>
    </source>
</evidence>
<dbReference type="STRING" id="1616788.AR543_04765"/>
<dbReference type="InterPro" id="IPR003660">
    <property type="entry name" value="HAMP_dom"/>
</dbReference>
<feature type="domain" description="PAC" evidence="17">
    <location>
        <begin position="562"/>
        <end position="613"/>
    </location>
</feature>
<dbReference type="PROSITE" id="PS50885">
    <property type="entry name" value="HAMP"/>
    <property type="match status" value="1"/>
</dbReference>
<evidence type="ECO:0000256" key="1">
    <source>
        <dbReference type="ARBA" id="ARBA00000085"/>
    </source>
</evidence>
<dbReference type="SMART" id="SM00388">
    <property type="entry name" value="HisKA"/>
    <property type="match status" value="1"/>
</dbReference>
<dbReference type="InterPro" id="IPR036097">
    <property type="entry name" value="HisK_dim/P_sf"/>
</dbReference>
<dbReference type="InterPro" id="IPR001789">
    <property type="entry name" value="Sig_transdc_resp-reg_receiver"/>
</dbReference>
<protein>
    <recommendedName>
        <fullName evidence="3">histidine kinase</fullName>
        <ecNumber evidence="3">2.7.13.3</ecNumber>
    </recommendedName>
</protein>
<dbReference type="FunFam" id="3.30.565.10:FF:000006">
    <property type="entry name" value="Sensor histidine kinase WalK"/>
    <property type="match status" value="1"/>
</dbReference>
<dbReference type="SUPFAM" id="SSF52172">
    <property type="entry name" value="CheY-like"/>
    <property type="match status" value="1"/>
</dbReference>
<dbReference type="CDD" id="cd00082">
    <property type="entry name" value="HisKA"/>
    <property type="match status" value="1"/>
</dbReference>
<keyword evidence="14" id="KW-1133">Transmembrane helix</keyword>
<proteinExistence type="predicted"/>
<keyword evidence="20" id="KW-1185">Reference proteome</keyword>
<dbReference type="EC" id="2.7.13.3" evidence="3"/>
<dbReference type="Gene3D" id="3.30.565.10">
    <property type="entry name" value="Histidine kinase-like ATPase, C-terminal domain"/>
    <property type="match status" value="1"/>
</dbReference>
<keyword evidence="13" id="KW-0175">Coiled coil</keyword>
<comment type="subcellular location">
    <subcellularLocation>
        <location evidence="2">Cell membrane</location>
        <topology evidence="2">Multi-pass membrane protein</topology>
    </subcellularLocation>
</comment>
<dbReference type="InterPro" id="IPR000700">
    <property type="entry name" value="PAS-assoc_C"/>
</dbReference>
<feature type="domain" description="Histidine kinase" evidence="15">
    <location>
        <begin position="617"/>
        <end position="831"/>
    </location>
</feature>
<feature type="domain" description="Response regulatory" evidence="16">
    <location>
        <begin position="838"/>
        <end position="954"/>
    </location>
</feature>
<dbReference type="CDD" id="cd06225">
    <property type="entry name" value="HAMP"/>
    <property type="match status" value="1"/>
</dbReference>
<evidence type="ECO:0000256" key="13">
    <source>
        <dbReference type="SAM" id="Coils"/>
    </source>
</evidence>
<dbReference type="Gene3D" id="3.30.450.20">
    <property type="entry name" value="PAS domain"/>
    <property type="match status" value="1"/>
</dbReference>
<dbReference type="SUPFAM" id="SSF55781">
    <property type="entry name" value="GAF domain-like"/>
    <property type="match status" value="1"/>
</dbReference>
<dbReference type="Proteomes" id="UP000078148">
    <property type="component" value="Chromosome"/>
</dbReference>
<dbReference type="InterPro" id="IPR004358">
    <property type="entry name" value="Sig_transdc_His_kin-like_C"/>
</dbReference>
<evidence type="ECO:0000256" key="6">
    <source>
        <dbReference type="ARBA" id="ARBA00022679"/>
    </source>
</evidence>
<dbReference type="SUPFAM" id="SSF47384">
    <property type="entry name" value="Homodimeric domain of signal transducing histidine kinase"/>
    <property type="match status" value="1"/>
</dbReference>
<dbReference type="SUPFAM" id="SSF55874">
    <property type="entry name" value="ATPase domain of HSP90 chaperone/DNA topoisomerase II/histidine kinase"/>
    <property type="match status" value="1"/>
</dbReference>
<dbReference type="InterPro" id="IPR035965">
    <property type="entry name" value="PAS-like_dom_sf"/>
</dbReference>
<dbReference type="SUPFAM" id="SSF55785">
    <property type="entry name" value="PYP-like sensor domain (PAS domain)"/>
    <property type="match status" value="1"/>
</dbReference>
<reference evidence="20" key="1">
    <citation type="submission" date="2015-10" db="EMBL/GenBank/DDBJ databases">
        <title>Genome of Paenibacillus bovis sp. nov.</title>
        <authorList>
            <person name="Wu Z."/>
            <person name="Gao C."/>
            <person name="Liu Z."/>
            <person name="Zheng H."/>
        </authorList>
    </citation>
    <scope>NUCLEOTIDE SEQUENCE [LARGE SCALE GENOMIC DNA]</scope>
    <source>
        <strain evidence="20">BD3526</strain>
    </source>
</reference>
<dbReference type="SMART" id="SM00448">
    <property type="entry name" value="REC"/>
    <property type="match status" value="1"/>
</dbReference>
<feature type="coiled-coil region" evidence="13">
    <location>
        <begin position="244"/>
        <end position="285"/>
    </location>
</feature>
<dbReference type="PROSITE" id="PS50109">
    <property type="entry name" value="HIS_KIN"/>
    <property type="match status" value="1"/>
</dbReference>
<dbReference type="PROSITE" id="PS50110">
    <property type="entry name" value="RESPONSE_REGULATORY"/>
    <property type="match status" value="1"/>
</dbReference>
<dbReference type="InterPro" id="IPR003661">
    <property type="entry name" value="HisK_dim/P_dom"/>
</dbReference>
<dbReference type="InterPro" id="IPR005467">
    <property type="entry name" value="His_kinase_dom"/>
</dbReference>
<dbReference type="EMBL" id="CP013023">
    <property type="protein sequence ID" value="ANF95392.1"/>
    <property type="molecule type" value="Genomic_DNA"/>
</dbReference>
<evidence type="ECO:0000259" key="17">
    <source>
        <dbReference type="PROSITE" id="PS50113"/>
    </source>
</evidence>
<feature type="modified residue" description="4-aspartylphosphate" evidence="12">
    <location>
        <position position="889"/>
    </location>
</feature>
<dbReference type="InterPro" id="IPR001610">
    <property type="entry name" value="PAC"/>
</dbReference>
<dbReference type="Gene3D" id="6.10.340.10">
    <property type="match status" value="1"/>
</dbReference>
<evidence type="ECO:0000256" key="3">
    <source>
        <dbReference type="ARBA" id="ARBA00012438"/>
    </source>
</evidence>
<keyword evidence="8" id="KW-0418">Kinase</keyword>
<dbReference type="Gene3D" id="3.40.50.2300">
    <property type="match status" value="1"/>
</dbReference>
<keyword evidence="9" id="KW-0067">ATP-binding</keyword>
<dbReference type="AlphaFoldDB" id="A0A172ZDF9"/>
<dbReference type="Pfam" id="PF00672">
    <property type="entry name" value="HAMP"/>
    <property type="match status" value="1"/>
</dbReference>
<organism evidence="19 20">
    <name type="scientific">Paenibacillus bovis</name>
    <dbReference type="NCBI Taxonomy" id="1616788"/>
    <lineage>
        <taxon>Bacteria</taxon>
        <taxon>Bacillati</taxon>
        <taxon>Bacillota</taxon>
        <taxon>Bacilli</taxon>
        <taxon>Bacillales</taxon>
        <taxon>Paenibacillaceae</taxon>
        <taxon>Paenibacillus</taxon>
    </lineage>
</organism>